<dbReference type="KEGG" id="vg:24405072"/>
<dbReference type="EMBL" id="KM873719">
    <property type="protein sequence ID" value="AIX11859.1"/>
    <property type="molecule type" value="Genomic_DNA"/>
</dbReference>
<name>A0A0A0YSW6_9CAUD</name>
<organism evidence="1 2">
    <name type="scientific">Flavobacterium phage FCL-2</name>
    <dbReference type="NCBI Taxonomy" id="908819"/>
    <lineage>
        <taxon>Viruses</taxon>
        <taxon>Duplodnaviria</taxon>
        <taxon>Heunggongvirae</taxon>
        <taxon>Uroviricota</taxon>
        <taxon>Caudoviricetes</taxon>
        <taxon>Ficleduovirus</taxon>
        <taxon>Ficleduovirus FCL2</taxon>
    </lineage>
</organism>
<proteinExistence type="predicted"/>
<sequence>MANLKYKEETKIISFRVPISKIPRIRKLVNKELSGIKEELERPEFPENRNDFAQIKKVKCDCKLDENGLLRRGKIKCTKSKSEHKF</sequence>
<keyword evidence="2" id="KW-1185">Reference proteome</keyword>
<dbReference type="OrthoDB" id="33503at10239"/>
<dbReference type="Proteomes" id="UP000030329">
    <property type="component" value="Segment"/>
</dbReference>
<accession>A0A0A0YSW6</accession>
<reference evidence="1 2" key="1">
    <citation type="journal article" date="2015" name="Front. Microbiol.">
        <title>The use of phage FCL-2 as an alternative to chemotherapy against columnaris disease in aquaculture.</title>
        <authorList>
            <person name="Laanto E."/>
            <person name="Bamford J.K."/>
            <person name="Ravantti J.J."/>
            <person name="Sundberg L.R."/>
        </authorList>
    </citation>
    <scope>NUCLEOTIDE SEQUENCE [LARGE SCALE GENOMIC DNA]</scope>
</reference>
<dbReference type="RefSeq" id="YP_009140505.1">
    <property type="nucleotide sequence ID" value="NC_027125.1"/>
</dbReference>
<evidence type="ECO:0000313" key="1">
    <source>
        <dbReference type="EMBL" id="AIX11859.1"/>
    </source>
</evidence>
<evidence type="ECO:0000313" key="2">
    <source>
        <dbReference type="Proteomes" id="UP000030329"/>
    </source>
</evidence>
<dbReference type="GeneID" id="24405072"/>
<protein>
    <submittedName>
        <fullName evidence="1">Uncharacterized protein</fullName>
    </submittedName>
</protein>